<evidence type="ECO:0000313" key="4">
    <source>
        <dbReference type="Proteomes" id="UP000785679"/>
    </source>
</evidence>
<feature type="region of interest" description="Disordered" evidence="2">
    <location>
        <begin position="722"/>
        <end position="741"/>
    </location>
</feature>
<feature type="compositionally biased region" description="Polar residues" evidence="2">
    <location>
        <begin position="78"/>
        <end position="101"/>
    </location>
</feature>
<sequence>MTKKRNKSSTKSYNNKELLDHNNSSEVAYNSNLTKKNPLTNNFFDVSQFSSNHNSIAKNFENSFQFTAGGFIQPPGAKSTSGAGSLTAVSGNKQRPTSSHKSALMQAAQVVNGVLGPSNLGSSSAKPVKKKAAQTHGLRKSVNNVPTSAYNSSNLMNSSANYGQLQQNAYDFLSNASLFLNSSKAQRRPKGGNSAIDSRCSQNKDQTLGLVKSQVASNTAFGHQQLNNTSHTTIVSNRKGVNQGEIVSGKKNSLQQQQQQQQMMQMNYLSLANPSGQHTSDMLTAGEISSDRQTLKMNDFLKQIEAYSNDKLDKFMPQMIGTQQHQQSSGLNISQQARIAEQVKVLIDKEMATMAVMRTNSSKQRYPNDESRGGESNNEYDEDDDGNQQPDYEHILNVISDSFNSLISTFYQSQQTAVIGTSLAKIKESYGVIINQIVESLSLSIDALQGDCDQLSDENGQLKERNAILEQSAHRQEEVSQFVQQNELLSQELARLKEENKVLRREQRDKDTQLVESIKIIEKLSASQKQLLTQNIHNTSGSSKMGAGRSQYQNESQMHQSSKNIGKLSAASVPPLDLGKVKLVQQQQLQGPQPQAMMSNDSVQTLDKALLNANIQDPSQSSVMNTVAHHEGSRMLEELYSNHGGPGAPFNANQSDISYVNSEEADRHGEDGPSSLLNSGSNNHHGMVANASERLSSIAQDKSPIMKPFIPPLNLNGLQNRQEAARQGNQANIPSGPIQQPTIQAPVQQPLPSKPALGGKPSFKLDLSGMPPPNMFQQPDQDKFAGVAMPQPQNHSGAQKVPGLGLNFANLKQQKGIVDFQDEFTAKYDEFSESWRNAMNREKRF</sequence>
<protein>
    <submittedName>
        <fullName evidence="3">Uncharacterized protein</fullName>
    </submittedName>
</protein>
<feature type="coiled-coil region" evidence="1">
    <location>
        <begin position="438"/>
        <end position="513"/>
    </location>
</feature>
<feature type="region of interest" description="Disordered" evidence="2">
    <location>
        <begin position="357"/>
        <end position="390"/>
    </location>
</feature>
<dbReference type="EMBL" id="RRYP01016713">
    <property type="protein sequence ID" value="TNV74686.1"/>
    <property type="molecule type" value="Genomic_DNA"/>
</dbReference>
<comment type="caution">
    <text evidence="3">The sequence shown here is derived from an EMBL/GenBank/DDBJ whole genome shotgun (WGS) entry which is preliminary data.</text>
</comment>
<keyword evidence="4" id="KW-1185">Reference proteome</keyword>
<feature type="region of interest" description="Disordered" evidence="2">
    <location>
        <begin position="75"/>
        <end position="101"/>
    </location>
</feature>
<evidence type="ECO:0000256" key="1">
    <source>
        <dbReference type="SAM" id="Coils"/>
    </source>
</evidence>
<name>A0A8J8NGG6_HALGN</name>
<dbReference type="Proteomes" id="UP000785679">
    <property type="component" value="Unassembled WGS sequence"/>
</dbReference>
<proteinExistence type="predicted"/>
<evidence type="ECO:0000256" key="2">
    <source>
        <dbReference type="SAM" id="MobiDB-lite"/>
    </source>
</evidence>
<organism evidence="3 4">
    <name type="scientific">Halteria grandinella</name>
    <dbReference type="NCBI Taxonomy" id="5974"/>
    <lineage>
        <taxon>Eukaryota</taxon>
        <taxon>Sar</taxon>
        <taxon>Alveolata</taxon>
        <taxon>Ciliophora</taxon>
        <taxon>Intramacronucleata</taxon>
        <taxon>Spirotrichea</taxon>
        <taxon>Stichotrichia</taxon>
        <taxon>Sporadotrichida</taxon>
        <taxon>Halteriidae</taxon>
        <taxon>Halteria</taxon>
    </lineage>
</organism>
<accession>A0A8J8NGG6</accession>
<dbReference type="AlphaFoldDB" id="A0A8J8NGG6"/>
<keyword evidence="1" id="KW-0175">Coiled coil</keyword>
<gene>
    <name evidence="3" type="ORF">FGO68_gene90</name>
</gene>
<reference evidence="3" key="1">
    <citation type="submission" date="2019-06" db="EMBL/GenBank/DDBJ databases">
        <authorList>
            <person name="Zheng W."/>
        </authorList>
    </citation>
    <scope>NUCLEOTIDE SEQUENCE</scope>
    <source>
        <strain evidence="3">QDHG01</strain>
    </source>
</reference>
<evidence type="ECO:0000313" key="3">
    <source>
        <dbReference type="EMBL" id="TNV74686.1"/>
    </source>
</evidence>